<name>A0A6J1PM26_9HYME</name>
<evidence type="ECO:0000256" key="1">
    <source>
        <dbReference type="SAM" id="MobiDB-lite"/>
    </source>
</evidence>
<accession>A0A6J1PM26</accession>
<reference evidence="3" key="1">
    <citation type="submission" date="2025-08" db="UniProtKB">
        <authorList>
            <consortium name="RefSeq"/>
        </authorList>
    </citation>
    <scope>IDENTIFICATION</scope>
    <source>
        <tissue evidence="3">Whole body</tissue>
    </source>
</reference>
<dbReference type="AlphaFoldDB" id="A0A6J1PM26"/>
<feature type="compositionally biased region" description="Basic and acidic residues" evidence="1">
    <location>
        <begin position="50"/>
        <end position="66"/>
    </location>
</feature>
<sequence>MGIRKWKLAGSGGIWVLDEEGEGEEWIIELEGERMGGKGESEELEEGGGEEGRREWGEELSRMERERRSIAEAVERIVENKVRKMLKKKKKNDRKKDKRIEELKEKIRRLERKVERLEQDGGKRKREDSVESGAGKKKWWAGEGERNEDELRKRNVVIRVEKEK</sequence>
<protein>
    <submittedName>
        <fullName evidence="3">RNA-binding protein 25-like</fullName>
    </submittedName>
</protein>
<keyword evidence="2" id="KW-1185">Reference proteome</keyword>
<feature type="region of interest" description="Disordered" evidence="1">
    <location>
        <begin position="31"/>
        <end position="66"/>
    </location>
</feature>
<organism evidence="2 3">
    <name type="scientific">Temnothorax curvispinosus</name>
    <dbReference type="NCBI Taxonomy" id="300111"/>
    <lineage>
        <taxon>Eukaryota</taxon>
        <taxon>Metazoa</taxon>
        <taxon>Ecdysozoa</taxon>
        <taxon>Arthropoda</taxon>
        <taxon>Hexapoda</taxon>
        <taxon>Insecta</taxon>
        <taxon>Pterygota</taxon>
        <taxon>Neoptera</taxon>
        <taxon>Endopterygota</taxon>
        <taxon>Hymenoptera</taxon>
        <taxon>Apocrita</taxon>
        <taxon>Aculeata</taxon>
        <taxon>Formicoidea</taxon>
        <taxon>Formicidae</taxon>
        <taxon>Myrmicinae</taxon>
        <taxon>Temnothorax</taxon>
    </lineage>
</organism>
<gene>
    <name evidence="3" type="primary">LOC112453721</name>
</gene>
<feature type="region of interest" description="Disordered" evidence="1">
    <location>
        <begin position="117"/>
        <end position="149"/>
    </location>
</feature>
<feature type="compositionally biased region" description="Basic and acidic residues" evidence="1">
    <location>
        <begin position="31"/>
        <end position="41"/>
    </location>
</feature>
<evidence type="ECO:0000313" key="3">
    <source>
        <dbReference type="RefSeq" id="XP_024870396.1"/>
    </source>
</evidence>
<dbReference type="RefSeq" id="XP_024870396.1">
    <property type="nucleotide sequence ID" value="XM_025014628.1"/>
</dbReference>
<dbReference type="GeneID" id="112453721"/>
<proteinExistence type="predicted"/>
<feature type="compositionally biased region" description="Basic and acidic residues" evidence="1">
    <location>
        <begin position="117"/>
        <end position="129"/>
    </location>
</feature>
<dbReference type="Proteomes" id="UP000504618">
    <property type="component" value="Unplaced"/>
</dbReference>
<evidence type="ECO:0000313" key="2">
    <source>
        <dbReference type="Proteomes" id="UP000504618"/>
    </source>
</evidence>